<dbReference type="AlphaFoldDB" id="A0AAW1QDL4"/>
<comment type="caution">
    <text evidence="5">The sequence shown here is derived from an EMBL/GenBank/DDBJ whole genome shotgun (WGS) entry which is preliminary data.</text>
</comment>
<dbReference type="GO" id="GO:0005506">
    <property type="term" value="F:iron ion binding"/>
    <property type="evidence" value="ECO:0007669"/>
    <property type="project" value="InterPro"/>
</dbReference>
<dbReference type="EMBL" id="JALJOS010000047">
    <property type="protein sequence ID" value="KAK9819471.1"/>
    <property type="molecule type" value="Genomic_DNA"/>
</dbReference>
<dbReference type="GO" id="GO:0004497">
    <property type="term" value="F:monooxygenase activity"/>
    <property type="evidence" value="ECO:0007669"/>
    <property type="project" value="UniProtKB-KW"/>
</dbReference>
<keyword evidence="2" id="KW-0503">Monooxygenase</keyword>
<evidence type="ECO:0000256" key="3">
    <source>
        <dbReference type="SAM" id="MobiDB-lite"/>
    </source>
</evidence>
<dbReference type="Proteomes" id="UP001438707">
    <property type="component" value="Unassembled WGS sequence"/>
</dbReference>
<keyword evidence="1 2" id="KW-0408">Iron</keyword>
<organism evidence="5 6">
    <name type="scientific">Apatococcus lobatus</name>
    <dbReference type="NCBI Taxonomy" id="904363"/>
    <lineage>
        <taxon>Eukaryota</taxon>
        <taxon>Viridiplantae</taxon>
        <taxon>Chlorophyta</taxon>
        <taxon>core chlorophytes</taxon>
        <taxon>Trebouxiophyceae</taxon>
        <taxon>Chlorellales</taxon>
        <taxon>Chlorellaceae</taxon>
        <taxon>Apatococcus</taxon>
    </lineage>
</organism>
<evidence type="ECO:0000256" key="4">
    <source>
        <dbReference type="SAM" id="SignalP"/>
    </source>
</evidence>
<feature type="compositionally biased region" description="Basic and acidic residues" evidence="3">
    <location>
        <begin position="500"/>
        <end position="510"/>
    </location>
</feature>
<keyword evidence="1 2" id="KW-0479">Metal-binding</keyword>
<dbReference type="InterPro" id="IPR036396">
    <property type="entry name" value="Cyt_P450_sf"/>
</dbReference>
<accession>A0AAW1QDL4</accession>
<keyword evidence="2" id="KW-0560">Oxidoreductase</keyword>
<dbReference type="PRINTS" id="PR00385">
    <property type="entry name" value="P450"/>
</dbReference>
<evidence type="ECO:0000256" key="2">
    <source>
        <dbReference type="RuleBase" id="RU000461"/>
    </source>
</evidence>
<dbReference type="PROSITE" id="PS00086">
    <property type="entry name" value="CYTOCHROME_P450"/>
    <property type="match status" value="1"/>
</dbReference>
<dbReference type="Gene3D" id="1.10.630.10">
    <property type="entry name" value="Cytochrome P450"/>
    <property type="match status" value="1"/>
</dbReference>
<evidence type="ECO:0008006" key="7">
    <source>
        <dbReference type="Google" id="ProtNLM"/>
    </source>
</evidence>
<feature type="binding site" description="axial binding residue" evidence="1">
    <location>
        <position position="446"/>
    </location>
    <ligand>
        <name>heme</name>
        <dbReference type="ChEBI" id="CHEBI:30413"/>
    </ligand>
    <ligandPart>
        <name>Fe</name>
        <dbReference type="ChEBI" id="CHEBI:18248"/>
    </ligandPart>
</feature>
<dbReference type="GO" id="GO:0020037">
    <property type="term" value="F:heme binding"/>
    <property type="evidence" value="ECO:0007669"/>
    <property type="project" value="InterPro"/>
</dbReference>
<dbReference type="InterPro" id="IPR002401">
    <property type="entry name" value="Cyt_P450_E_grp-I"/>
</dbReference>
<keyword evidence="6" id="KW-1185">Reference proteome</keyword>
<proteinExistence type="inferred from homology"/>
<feature type="signal peptide" evidence="4">
    <location>
        <begin position="1"/>
        <end position="18"/>
    </location>
</feature>
<evidence type="ECO:0000256" key="1">
    <source>
        <dbReference type="PIRSR" id="PIRSR602401-1"/>
    </source>
</evidence>
<dbReference type="PRINTS" id="PR00463">
    <property type="entry name" value="EP450I"/>
</dbReference>
<comment type="similarity">
    <text evidence="2">Belongs to the cytochrome P450 family.</text>
</comment>
<dbReference type="SUPFAM" id="SSF48264">
    <property type="entry name" value="Cytochrome P450"/>
    <property type="match status" value="1"/>
</dbReference>
<comment type="cofactor">
    <cofactor evidence="1">
        <name>heme</name>
        <dbReference type="ChEBI" id="CHEBI:30413"/>
    </cofactor>
</comment>
<protein>
    <recommendedName>
        <fullName evidence="7">Cytochrome P450</fullName>
    </recommendedName>
</protein>
<name>A0AAW1QDL4_9CHLO</name>
<dbReference type="Pfam" id="PF00067">
    <property type="entry name" value="p450"/>
    <property type="match status" value="1"/>
</dbReference>
<feature type="chain" id="PRO_5043934750" description="Cytochrome P450" evidence="4">
    <location>
        <begin position="19"/>
        <end position="529"/>
    </location>
</feature>
<evidence type="ECO:0000313" key="6">
    <source>
        <dbReference type="Proteomes" id="UP001438707"/>
    </source>
</evidence>
<dbReference type="PANTHER" id="PTHR24301:SF2">
    <property type="entry name" value="THROMBOXANE-A SYNTHASE"/>
    <property type="match status" value="1"/>
</dbReference>
<dbReference type="InterPro" id="IPR017972">
    <property type="entry name" value="Cyt_P450_CS"/>
</dbReference>
<keyword evidence="1 2" id="KW-0349">Heme</keyword>
<reference evidence="5 6" key="1">
    <citation type="journal article" date="2024" name="Nat. Commun.">
        <title>Phylogenomics reveals the evolutionary origins of lichenization in chlorophyte algae.</title>
        <authorList>
            <person name="Puginier C."/>
            <person name="Libourel C."/>
            <person name="Otte J."/>
            <person name="Skaloud P."/>
            <person name="Haon M."/>
            <person name="Grisel S."/>
            <person name="Petersen M."/>
            <person name="Berrin J.G."/>
            <person name="Delaux P.M."/>
            <person name="Dal Grande F."/>
            <person name="Keller J."/>
        </authorList>
    </citation>
    <scope>NUCLEOTIDE SEQUENCE [LARGE SCALE GENOMIC DNA]</scope>
    <source>
        <strain evidence="5 6">SAG 2145</strain>
    </source>
</reference>
<keyword evidence="4" id="KW-0732">Signal</keyword>
<feature type="region of interest" description="Disordered" evidence="3">
    <location>
        <begin position="472"/>
        <end position="510"/>
    </location>
</feature>
<feature type="compositionally biased region" description="Pro residues" evidence="3">
    <location>
        <begin position="472"/>
        <end position="483"/>
    </location>
</feature>
<sequence>MFGLLLGLVCWVFRVVSQATGPAPWPILGNLAEIKWKGECFALADWKAQYGNIFVVWLGPTPMWVVSDPDVSRAMLSRNVDKPPYVSESKSYSESILAFANGPHYRKLKLHWTPLFLQGSLQHYITLMEGGAKNLVASLQPQAGSAAIDIIPFFDAHVLEVAISAAFGVELHTQTGDPLMKPDAYDQKLVAAVCGRSGTAGVSSQWATPMMLFPALRPLFHFLSSRFPDPAAAKRFESMQRLNGFIQDLIHGEHAAIAQRSSADLGMAKRKGVLPGSFLSLLVAQSQGGERLTEAEIVAQAFFFIVAGFSTSVDAMPCLMYNLAGHPDKLKTAHAEVDAAGPDFVPTLDNLEGFPYLTACLRESLRLFPPISATKRYAREGGALGPFHVAVGDMLCGATYTLHRDAELWDNPTSFVPERFLDTKDGNKPDIRKGTLNTFGEGMRSCIGQKFAKMEIKITLIRLLQAYTRWPPVKPPSPSPHSPSPRCSSLTRASTSPFTAEHEVNNPRRIRDQKYCRGHFTRAHEAAVE</sequence>
<dbReference type="PANTHER" id="PTHR24301">
    <property type="entry name" value="THROMBOXANE-A SYNTHASE"/>
    <property type="match status" value="1"/>
</dbReference>
<dbReference type="GO" id="GO:0016705">
    <property type="term" value="F:oxidoreductase activity, acting on paired donors, with incorporation or reduction of molecular oxygen"/>
    <property type="evidence" value="ECO:0007669"/>
    <property type="project" value="InterPro"/>
</dbReference>
<gene>
    <name evidence="5" type="ORF">WJX74_010524</name>
</gene>
<evidence type="ECO:0000313" key="5">
    <source>
        <dbReference type="EMBL" id="KAK9819471.1"/>
    </source>
</evidence>
<dbReference type="InterPro" id="IPR001128">
    <property type="entry name" value="Cyt_P450"/>
</dbReference>